<dbReference type="NCBIfam" id="TIGR01845">
    <property type="entry name" value="outer_NodT"/>
    <property type="match status" value="1"/>
</dbReference>
<dbReference type="GO" id="GO:0015562">
    <property type="term" value="F:efflux transmembrane transporter activity"/>
    <property type="evidence" value="ECO:0007669"/>
    <property type="project" value="InterPro"/>
</dbReference>
<dbReference type="InterPro" id="IPR010131">
    <property type="entry name" value="MdtP/NodT-like"/>
</dbReference>
<dbReference type="KEGG" id="reu:Reut_A1225"/>
<accession>Q472T7</accession>
<gene>
    <name evidence="3" type="ordered locus">Reut_A1225</name>
</gene>
<keyword evidence="2" id="KW-0472">Membrane</keyword>
<feature type="signal peptide" evidence="2">
    <location>
        <begin position="1"/>
        <end position="26"/>
    </location>
</feature>
<dbReference type="eggNOG" id="COG1538">
    <property type="taxonomic scope" value="Bacteria"/>
</dbReference>
<keyword evidence="2" id="KW-0732">Signal</keyword>
<comment type="subcellular location">
    <subcellularLocation>
        <location evidence="2">Cell membrane</location>
        <topology evidence="2">Lipid-anchor</topology>
    </subcellularLocation>
</comment>
<evidence type="ECO:0000313" key="3">
    <source>
        <dbReference type="EMBL" id="AAZ60596.1"/>
    </source>
</evidence>
<evidence type="ECO:0000256" key="2">
    <source>
        <dbReference type="RuleBase" id="RU362097"/>
    </source>
</evidence>
<dbReference type="InterPro" id="IPR003423">
    <property type="entry name" value="OMP_efflux"/>
</dbReference>
<comment type="similarity">
    <text evidence="1 2">Belongs to the outer membrane factor (OMF) (TC 1.B.17) family.</text>
</comment>
<evidence type="ECO:0000256" key="1">
    <source>
        <dbReference type="ARBA" id="ARBA00007613"/>
    </source>
</evidence>
<dbReference type="SUPFAM" id="SSF56954">
    <property type="entry name" value="Outer membrane efflux proteins (OEP)"/>
    <property type="match status" value="1"/>
</dbReference>
<keyword evidence="2" id="KW-0812">Transmembrane</keyword>
<feature type="chain" id="PRO_5001442236" evidence="2">
    <location>
        <begin position="27"/>
        <end position="487"/>
    </location>
</feature>
<dbReference type="GO" id="GO:0005886">
    <property type="term" value="C:plasma membrane"/>
    <property type="evidence" value="ECO:0007669"/>
    <property type="project" value="UniProtKB-SubCell"/>
</dbReference>
<organism evidence="3">
    <name type="scientific">Cupriavidus pinatubonensis (strain JMP 134 / LMG 1197)</name>
    <name type="common">Cupriavidus necator (strain JMP 134)</name>
    <dbReference type="NCBI Taxonomy" id="264198"/>
    <lineage>
        <taxon>Bacteria</taxon>
        <taxon>Pseudomonadati</taxon>
        <taxon>Pseudomonadota</taxon>
        <taxon>Betaproteobacteria</taxon>
        <taxon>Burkholderiales</taxon>
        <taxon>Burkholderiaceae</taxon>
        <taxon>Cupriavidus</taxon>
    </lineage>
</organism>
<proteinExistence type="inferred from homology"/>
<keyword evidence="2 3" id="KW-0449">Lipoprotein</keyword>
<keyword evidence="2" id="KW-1134">Transmembrane beta strand</keyword>
<reference evidence="3" key="1">
    <citation type="submission" date="2005-08" db="EMBL/GenBank/DDBJ databases">
        <title>Complete sequence of Chromosome1 of Ralstonia eutropha JMP134.</title>
        <authorList>
            <person name="Copeland A."/>
            <person name="Lucas S."/>
            <person name="Lapidus A."/>
            <person name="Barry K."/>
            <person name="Detter J.C."/>
            <person name="Glavina T."/>
            <person name="Hammon N."/>
            <person name="Israni S."/>
            <person name="Pitluck S."/>
            <person name="Goltsman E."/>
            <person name="Martinez M."/>
            <person name="Schmutz J."/>
            <person name="Larimer F."/>
            <person name="Land M."/>
            <person name="Lykidis A."/>
            <person name="Richardson P."/>
        </authorList>
    </citation>
    <scope>NUCLEOTIDE SEQUENCE</scope>
    <source>
        <strain evidence="3">JMP134</strain>
    </source>
</reference>
<dbReference type="STRING" id="264198.Reut_A1225"/>
<protein>
    <submittedName>
        <fullName evidence="3">RND efflux system, outer membrane lipoprotein, NodT</fullName>
    </submittedName>
</protein>
<sequence length="487" mass="50754">MSWHWPLRTLPMAVFAVVALCGCAVGPDFVPPEEPAISQYVRGGDASSTPAGDGRAQHFAAGAMVPADWWRMFGSAELDQAVDGALAANPSLQVAEANLRQADAVARSGAGVFYPQVAAQAQASRQTTTPVRLGSSAPPGIFNVFTLGATISYALDLFGGNRRAVEALAAQAEVQRYAVGAAWLTLTGTLVNTAIARAGYAAQIAATDTLVKIVREQVDVTRAQVSAGMTTHASELSLLSQLGSLEATLPPLAQRMDQADHLGATLAGRFPSEAGPLVLSLDSLVLPSDLPRMLPSELVRHRPDVLAAQAELHVAAAQVGVATAAMLPNIVLSASYGREGVQPGSLLGAGGGVWGIAAAAFAPVFQGGTLYFRRRAAQAQFEAAQANYRQVVLAAFAQVADALRALEHDALTVDAQDRARQAAGELMTEVQANYRAGAAGYLQLLVANAQYQQATIGYIQAHTQRLQDTAALFLALGAGWEAASPAR</sequence>
<dbReference type="EMBL" id="CP000090">
    <property type="protein sequence ID" value="AAZ60596.1"/>
    <property type="molecule type" value="Genomic_DNA"/>
</dbReference>
<name>Q472T7_CUPPJ</name>
<dbReference type="Pfam" id="PF02321">
    <property type="entry name" value="OEP"/>
    <property type="match status" value="2"/>
</dbReference>
<keyword evidence="2" id="KW-0564">Palmitate</keyword>
<dbReference type="Gene3D" id="1.20.1600.10">
    <property type="entry name" value="Outer membrane efflux proteins (OEP)"/>
    <property type="match status" value="1"/>
</dbReference>
<dbReference type="HOGENOM" id="CLU_012817_13_0_4"/>
<dbReference type="Gene3D" id="2.20.200.10">
    <property type="entry name" value="Outer membrane efflux proteins (OEP)"/>
    <property type="match status" value="1"/>
</dbReference>
<dbReference type="PANTHER" id="PTHR30203">
    <property type="entry name" value="OUTER MEMBRANE CATION EFFLUX PROTEIN"/>
    <property type="match status" value="1"/>
</dbReference>
<dbReference type="PANTHER" id="PTHR30203:SF33">
    <property type="entry name" value="BLR4455 PROTEIN"/>
    <property type="match status" value="1"/>
</dbReference>
<dbReference type="AlphaFoldDB" id="Q472T7"/>